<dbReference type="PANTHER" id="PTHR46268">
    <property type="entry name" value="STRESS RESPONSE PROTEIN NHAX"/>
    <property type="match status" value="1"/>
</dbReference>
<comment type="similarity">
    <text evidence="1">Belongs to the universal stress protein A family.</text>
</comment>
<dbReference type="PANTHER" id="PTHR46268:SF6">
    <property type="entry name" value="UNIVERSAL STRESS PROTEIN UP12"/>
    <property type="match status" value="1"/>
</dbReference>
<dbReference type="STRING" id="1844.UG56_006475"/>
<reference evidence="3" key="1">
    <citation type="submission" date="2016-10" db="EMBL/GenBank/DDBJ databases">
        <title>Draft Genome Sequence of Nocardioides luteus Strain BAFB, an Alkane-Degrading Bacterium Isolated from JP-7 Polluted Soil.</title>
        <authorList>
            <person name="Brown L."/>
            <person name="Ruiz O.N."/>
            <person name="Gunasekera T."/>
        </authorList>
    </citation>
    <scope>NUCLEOTIDE SEQUENCE [LARGE SCALE GENOMIC DNA]</scope>
    <source>
        <strain evidence="3">BAFB</strain>
    </source>
</reference>
<dbReference type="Gene3D" id="3.40.50.620">
    <property type="entry name" value="HUPs"/>
    <property type="match status" value="2"/>
</dbReference>
<evidence type="ECO:0000259" key="2">
    <source>
        <dbReference type="Pfam" id="PF00582"/>
    </source>
</evidence>
<evidence type="ECO:0000313" key="3">
    <source>
        <dbReference type="EMBL" id="OIJ27645.1"/>
    </source>
</evidence>
<dbReference type="Proteomes" id="UP000033772">
    <property type="component" value="Unassembled WGS sequence"/>
</dbReference>
<dbReference type="InterPro" id="IPR006015">
    <property type="entry name" value="Universal_stress_UspA"/>
</dbReference>
<evidence type="ECO:0000313" key="4">
    <source>
        <dbReference type="Proteomes" id="UP000033772"/>
    </source>
</evidence>
<dbReference type="PRINTS" id="PR01438">
    <property type="entry name" value="UNVRSLSTRESS"/>
</dbReference>
<name>A0A1J4N810_9ACTN</name>
<accession>A0A1J4N810</accession>
<proteinExistence type="inferred from homology"/>
<feature type="domain" description="UspA" evidence="2">
    <location>
        <begin position="168"/>
        <end position="273"/>
    </location>
</feature>
<dbReference type="InterPro" id="IPR014729">
    <property type="entry name" value="Rossmann-like_a/b/a_fold"/>
</dbReference>
<dbReference type="InterPro" id="IPR006016">
    <property type="entry name" value="UspA"/>
</dbReference>
<dbReference type="OrthoDB" id="3873975at2"/>
<dbReference type="SUPFAM" id="SSF52402">
    <property type="entry name" value="Adenine nucleotide alpha hydrolases-like"/>
    <property type="match status" value="2"/>
</dbReference>
<gene>
    <name evidence="3" type="ORF">UG56_006475</name>
</gene>
<protein>
    <recommendedName>
        <fullName evidence="2">UspA domain-containing protein</fullName>
    </recommendedName>
</protein>
<dbReference type="Pfam" id="PF00582">
    <property type="entry name" value="Usp"/>
    <property type="match status" value="2"/>
</dbReference>
<comment type="caution">
    <text evidence="3">The sequence shown here is derived from an EMBL/GenBank/DDBJ whole genome shotgun (WGS) entry which is preliminary data.</text>
</comment>
<organism evidence="3 4">
    <name type="scientific">Nocardioides luteus</name>
    <dbReference type="NCBI Taxonomy" id="1844"/>
    <lineage>
        <taxon>Bacteria</taxon>
        <taxon>Bacillati</taxon>
        <taxon>Actinomycetota</taxon>
        <taxon>Actinomycetes</taxon>
        <taxon>Propionibacteriales</taxon>
        <taxon>Nocardioidaceae</taxon>
        <taxon>Nocardioides</taxon>
    </lineage>
</organism>
<dbReference type="RefSeq" id="WP_071326911.1">
    <property type="nucleotide sequence ID" value="NZ_JZDQ02000007.1"/>
</dbReference>
<dbReference type="AlphaFoldDB" id="A0A1J4N810"/>
<dbReference type="EMBL" id="JZDQ02000007">
    <property type="protein sequence ID" value="OIJ27645.1"/>
    <property type="molecule type" value="Genomic_DNA"/>
</dbReference>
<feature type="domain" description="UspA" evidence="2">
    <location>
        <begin position="11"/>
        <end position="158"/>
    </location>
</feature>
<evidence type="ECO:0000256" key="1">
    <source>
        <dbReference type="ARBA" id="ARBA00008791"/>
    </source>
</evidence>
<keyword evidence="4" id="KW-1185">Reference proteome</keyword>
<sequence>MTYVSMPEGAVLVGVENWPAAAESVSWAVEQAFRDGRDVHLLHVVPATNLDTPPGFRAGAPAEPDQDHGAVVLASASSYAERRLDELSRAPGFLGFRRPEVSVELEVGPVAHALDTASGHASLLVLGSRGRGPIRSRLLGSVSRSTVKDARCPVVVLRPGGGGVGRGVLVGIDGTADSIPALAFGFDQAAQRNLPVSVLYCYEAHGPEGRDGDRALVAESVAGLRERYPDLHPHLRIHSGSLARALAEQAQTMHMVVVVGGAVANNLLDHAHSVVAVVPRSYSRTGTTPPATAV</sequence>